<evidence type="ECO:0000256" key="2">
    <source>
        <dbReference type="ARBA" id="ARBA00022729"/>
    </source>
</evidence>
<comment type="similarity">
    <text evidence="1">Belongs to the 'GDSL' lipolytic enzyme family.</text>
</comment>
<dbReference type="InterPro" id="IPR001087">
    <property type="entry name" value="GDSL"/>
</dbReference>
<organism evidence="6 7">
    <name type="scientific">Vigna angularis var. angularis</name>
    <dbReference type="NCBI Taxonomy" id="157739"/>
    <lineage>
        <taxon>Eukaryota</taxon>
        <taxon>Viridiplantae</taxon>
        <taxon>Streptophyta</taxon>
        <taxon>Embryophyta</taxon>
        <taxon>Tracheophyta</taxon>
        <taxon>Spermatophyta</taxon>
        <taxon>Magnoliopsida</taxon>
        <taxon>eudicotyledons</taxon>
        <taxon>Gunneridae</taxon>
        <taxon>Pentapetalae</taxon>
        <taxon>rosids</taxon>
        <taxon>fabids</taxon>
        <taxon>Fabales</taxon>
        <taxon>Fabaceae</taxon>
        <taxon>Papilionoideae</taxon>
        <taxon>50 kb inversion clade</taxon>
        <taxon>NPAAA clade</taxon>
        <taxon>indigoferoid/millettioid clade</taxon>
        <taxon>Phaseoleae</taxon>
        <taxon>Vigna</taxon>
    </lineage>
</organism>
<keyword evidence="7" id="KW-1185">Reference proteome</keyword>
<dbReference type="EMBL" id="AP015035">
    <property type="protein sequence ID" value="BAT79558.1"/>
    <property type="molecule type" value="Genomic_DNA"/>
</dbReference>
<gene>
    <name evidence="6" type="primary">Vigan.02G246600</name>
    <name evidence="6" type="ORF">VIGAN_02246600</name>
</gene>
<evidence type="ECO:0000313" key="6">
    <source>
        <dbReference type="EMBL" id="BAT79558.1"/>
    </source>
</evidence>
<evidence type="ECO:0000256" key="5">
    <source>
        <dbReference type="SAM" id="SignalP"/>
    </source>
</evidence>
<proteinExistence type="inferred from homology"/>
<reference evidence="6 7" key="1">
    <citation type="journal article" date="2015" name="Sci. Rep.">
        <title>The power of single molecule real-time sequencing technology in the de novo assembly of a eukaryotic genome.</title>
        <authorList>
            <person name="Sakai H."/>
            <person name="Naito K."/>
            <person name="Ogiso-Tanaka E."/>
            <person name="Takahashi Y."/>
            <person name="Iseki K."/>
            <person name="Muto C."/>
            <person name="Satou K."/>
            <person name="Teruya K."/>
            <person name="Shiroma A."/>
            <person name="Shimoji M."/>
            <person name="Hirano T."/>
            <person name="Itoh T."/>
            <person name="Kaga A."/>
            <person name="Tomooka N."/>
        </authorList>
    </citation>
    <scope>NUCLEOTIDE SEQUENCE [LARGE SCALE GENOMIC DNA]</scope>
    <source>
        <strain evidence="7">cv. Shumari</strain>
    </source>
</reference>
<dbReference type="GO" id="GO:0016788">
    <property type="term" value="F:hydrolase activity, acting on ester bonds"/>
    <property type="evidence" value="ECO:0007669"/>
    <property type="project" value="InterPro"/>
</dbReference>
<dbReference type="InterPro" id="IPR035669">
    <property type="entry name" value="SGNH_plant_lipase-like"/>
</dbReference>
<feature type="signal peptide" evidence="5">
    <location>
        <begin position="1"/>
        <end position="21"/>
    </location>
</feature>
<dbReference type="Gene3D" id="3.40.50.1110">
    <property type="entry name" value="SGNH hydrolase"/>
    <property type="match status" value="1"/>
</dbReference>
<dbReference type="SUPFAM" id="SSF52266">
    <property type="entry name" value="SGNH hydrolase"/>
    <property type="match status" value="1"/>
</dbReference>
<evidence type="ECO:0000256" key="3">
    <source>
        <dbReference type="ARBA" id="ARBA00022801"/>
    </source>
</evidence>
<dbReference type="AlphaFoldDB" id="A0A0S3RGF3"/>
<dbReference type="PANTHER" id="PTHR22835:SF577">
    <property type="entry name" value="GDSL-LIKE LIPASE_ACYLHYDROLASE SUPERFAMILY PROTEIN"/>
    <property type="match status" value="1"/>
</dbReference>
<evidence type="ECO:0000313" key="7">
    <source>
        <dbReference type="Proteomes" id="UP000291084"/>
    </source>
</evidence>
<keyword evidence="4" id="KW-0325">Glycoprotein</keyword>
<dbReference type="CDD" id="cd01837">
    <property type="entry name" value="SGNH_plant_lipase_like"/>
    <property type="match status" value="1"/>
</dbReference>
<name>A0A0S3RGF3_PHAAN</name>
<protein>
    <submittedName>
        <fullName evidence="6">Uncharacterized protein</fullName>
    </submittedName>
</protein>
<dbReference type="PANTHER" id="PTHR22835">
    <property type="entry name" value="ZINC FINGER FYVE DOMAIN CONTAINING PROTEIN"/>
    <property type="match status" value="1"/>
</dbReference>
<dbReference type="OrthoDB" id="1600564at2759"/>
<feature type="chain" id="PRO_5006617019" evidence="5">
    <location>
        <begin position="22"/>
        <end position="370"/>
    </location>
</feature>
<dbReference type="InterPro" id="IPR036514">
    <property type="entry name" value="SGNH_hydro_sf"/>
</dbReference>
<keyword evidence="3" id="KW-0378">Hydrolase</keyword>
<keyword evidence="2 5" id="KW-0732">Signal</keyword>
<accession>A0A0S3RGF3</accession>
<evidence type="ECO:0000256" key="4">
    <source>
        <dbReference type="ARBA" id="ARBA00023180"/>
    </source>
</evidence>
<sequence length="370" mass="41236">MKGLILFSIIVACGFVENVVSYNSQFPYRTIINFGDSLSDTGNSATKQPFSANSPYGSTYFKHPAGRMSNGRLIIDFIVKAYGLPFLPAYLNLTKGQHVKQGVNFAFCGATALDKSFFDKRGLDVPAAAYALNTQLDWFYKIKPSLCTGKEDCANFFKNSLVLVGEIGGNDINAIIPHKNLTEIREFVPHIIQAITNMTSTLIEEGVVELVIPGNFPIGCNTYVLNEVNSDKKEDYDEFGCLRNYNAAIKYYNDQLKTAIDELRHKNPHVNITYFNYYSAARRLYEKPEQYGFKGKPDTFKACCGKGGRYNLNEVCGFGDSVVCEAPVKHINWDGFHFTEAGYRSVAQGLLEGPYATPALKTPPFKIPKE</sequence>
<evidence type="ECO:0000256" key="1">
    <source>
        <dbReference type="ARBA" id="ARBA00008668"/>
    </source>
</evidence>
<dbReference type="Pfam" id="PF00657">
    <property type="entry name" value="Lipase_GDSL"/>
    <property type="match status" value="1"/>
</dbReference>
<dbReference type="Proteomes" id="UP000291084">
    <property type="component" value="Chromosome 2"/>
</dbReference>